<dbReference type="InterPro" id="IPR035979">
    <property type="entry name" value="RBD_domain_sf"/>
</dbReference>
<sequence>MAFLQKVGNLVKRSTGASSSLNQAVRCMSSSKLFIGGISYGTDEHSLRDAFADYGEVIEARIIMDRETGRSRGFGFVTYTSTEEAAAAITGMDGKDLQGRIVRVSYAHDRGSRAGGGGYGGGGFGGGGYGDGGYGGGYGRGGGGGYSGGGGYGGGSYGGSGGYASGGGGYNDGGNMGPRYNTGGSYGVSQGGRGGFGVDAGYTGGYNATPGSYSGDSFNQGGGTPAYGGGNYGAGNNSYADNAPNNASVGKLDDLLSDLKVDGAGEAEGEGEPEDLGLADEDMKGKGQDEFAQDDFKDQDEPNEANKSS</sequence>
<dbReference type="InterPro" id="IPR052462">
    <property type="entry name" value="SLIRP/GR-RBP-like"/>
</dbReference>
<feature type="domain" description="RRM" evidence="4">
    <location>
        <begin position="31"/>
        <end position="109"/>
    </location>
</feature>
<organism evidence="5 6">
    <name type="scientific">Setaria viridis</name>
    <name type="common">Green bristlegrass</name>
    <name type="synonym">Setaria italica subsp. viridis</name>
    <dbReference type="NCBI Taxonomy" id="4556"/>
    <lineage>
        <taxon>Eukaryota</taxon>
        <taxon>Viridiplantae</taxon>
        <taxon>Streptophyta</taxon>
        <taxon>Embryophyta</taxon>
        <taxon>Tracheophyta</taxon>
        <taxon>Spermatophyta</taxon>
        <taxon>Magnoliopsida</taxon>
        <taxon>Liliopsida</taxon>
        <taxon>Poales</taxon>
        <taxon>Poaceae</taxon>
        <taxon>PACMAD clade</taxon>
        <taxon>Panicoideae</taxon>
        <taxon>Panicodae</taxon>
        <taxon>Paniceae</taxon>
        <taxon>Cenchrinae</taxon>
        <taxon>Setaria</taxon>
    </lineage>
</organism>
<gene>
    <name evidence="5" type="ORF">SEVIR_2G133500v2</name>
</gene>
<dbReference type="PROSITE" id="PS50102">
    <property type="entry name" value="RRM"/>
    <property type="match status" value="1"/>
</dbReference>
<protein>
    <recommendedName>
        <fullName evidence="4">RRM domain-containing protein</fullName>
    </recommendedName>
</protein>
<dbReference type="AlphaFoldDB" id="A0A4U6VPX2"/>
<dbReference type="Proteomes" id="UP000298652">
    <property type="component" value="Chromosome 2"/>
</dbReference>
<evidence type="ECO:0000313" key="5">
    <source>
        <dbReference type="EMBL" id="TKW31861.1"/>
    </source>
</evidence>
<dbReference type="Gramene" id="TKW31861">
    <property type="protein sequence ID" value="TKW31861"/>
    <property type="gene ID" value="SEVIR_2G133500v2"/>
</dbReference>
<reference evidence="5" key="1">
    <citation type="submission" date="2019-03" db="EMBL/GenBank/DDBJ databases">
        <title>WGS assembly of Setaria viridis.</title>
        <authorList>
            <person name="Huang P."/>
            <person name="Jenkins J."/>
            <person name="Grimwood J."/>
            <person name="Barry K."/>
            <person name="Healey A."/>
            <person name="Mamidi S."/>
            <person name="Sreedasyam A."/>
            <person name="Shu S."/>
            <person name="Feldman M."/>
            <person name="Wu J."/>
            <person name="Yu Y."/>
            <person name="Chen C."/>
            <person name="Johnson J."/>
            <person name="Rokhsar D."/>
            <person name="Baxter I."/>
            <person name="Schmutz J."/>
            <person name="Brutnell T."/>
            <person name="Kellogg E."/>
        </authorList>
    </citation>
    <scope>NUCLEOTIDE SEQUENCE [LARGE SCALE GENOMIC DNA]</scope>
</reference>
<feature type="compositionally biased region" description="Basic and acidic residues" evidence="3">
    <location>
        <begin position="281"/>
        <end position="300"/>
    </location>
</feature>
<keyword evidence="1 2" id="KW-0694">RNA-binding</keyword>
<evidence type="ECO:0000259" key="4">
    <source>
        <dbReference type="PROSITE" id="PS50102"/>
    </source>
</evidence>
<dbReference type="Pfam" id="PF00076">
    <property type="entry name" value="RRM_1"/>
    <property type="match status" value="1"/>
</dbReference>
<name>A0A4U6VPX2_SETVI</name>
<dbReference type="CDD" id="cd21608">
    <property type="entry name" value="RRM2_NsCP33_like"/>
    <property type="match status" value="1"/>
</dbReference>
<dbReference type="InterPro" id="IPR048289">
    <property type="entry name" value="RRM2_NsCP33-like"/>
</dbReference>
<dbReference type="PANTHER" id="PTHR48027">
    <property type="entry name" value="HETEROGENEOUS NUCLEAR RIBONUCLEOPROTEIN 87F-RELATED"/>
    <property type="match status" value="1"/>
</dbReference>
<dbReference type="EMBL" id="CM016553">
    <property type="protein sequence ID" value="TKW31861.1"/>
    <property type="molecule type" value="Genomic_DNA"/>
</dbReference>
<evidence type="ECO:0000256" key="1">
    <source>
        <dbReference type="ARBA" id="ARBA00022884"/>
    </source>
</evidence>
<keyword evidence="6" id="KW-1185">Reference proteome</keyword>
<evidence type="ECO:0000256" key="2">
    <source>
        <dbReference type="PROSITE-ProRule" id="PRU00176"/>
    </source>
</evidence>
<feature type="compositionally biased region" description="Acidic residues" evidence="3">
    <location>
        <begin position="265"/>
        <end position="280"/>
    </location>
</feature>
<proteinExistence type="predicted"/>
<dbReference type="GO" id="GO:0003723">
    <property type="term" value="F:RNA binding"/>
    <property type="evidence" value="ECO:0007669"/>
    <property type="project" value="UniProtKB-UniRule"/>
</dbReference>
<dbReference type="OMA" id="MAFANKI"/>
<dbReference type="SMART" id="SM00360">
    <property type="entry name" value="RRM"/>
    <property type="match status" value="1"/>
</dbReference>
<dbReference type="InterPro" id="IPR012677">
    <property type="entry name" value="Nucleotide-bd_a/b_plait_sf"/>
</dbReference>
<dbReference type="InterPro" id="IPR000504">
    <property type="entry name" value="RRM_dom"/>
</dbReference>
<dbReference type="SUPFAM" id="SSF54928">
    <property type="entry name" value="RNA-binding domain, RBD"/>
    <property type="match status" value="1"/>
</dbReference>
<evidence type="ECO:0000256" key="3">
    <source>
        <dbReference type="SAM" id="MobiDB-lite"/>
    </source>
</evidence>
<dbReference type="PRINTS" id="PR01228">
    <property type="entry name" value="EGGSHELL"/>
</dbReference>
<feature type="region of interest" description="Disordered" evidence="3">
    <location>
        <begin position="260"/>
        <end position="309"/>
    </location>
</feature>
<evidence type="ECO:0000313" key="6">
    <source>
        <dbReference type="Proteomes" id="UP000298652"/>
    </source>
</evidence>
<dbReference type="Gene3D" id="3.30.70.330">
    <property type="match status" value="1"/>
</dbReference>
<accession>A0A4U6VPX2</accession>